<name>A0ABN7A5L2_9HEMI</name>
<dbReference type="Pfam" id="PF00078">
    <property type="entry name" value="RVT_1"/>
    <property type="match status" value="1"/>
</dbReference>
<dbReference type="EMBL" id="AP028909">
    <property type="protein sequence ID" value="BES87399.1"/>
    <property type="molecule type" value="Genomic_DNA"/>
</dbReference>
<dbReference type="Proteomes" id="UP001307889">
    <property type="component" value="Chromosome 1"/>
</dbReference>
<protein>
    <submittedName>
        <fullName evidence="3">Reverse transcriptase (RNA-dependent DNA polymerase)</fullName>
    </submittedName>
</protein>
<feature type="domain" description="Reverse transcriptase" evidence="2">
    <location>
        <begin position="3"/>
        <end position="106"/>
    </location>
</feature>
<sequence length="115" mass="12774">MRGRLEKHVTLEPEQYGFVKGKGTTDALLKIKGAAASLKKCVMLICVDISGAFDNLWWPALLQELRKAEVPANLFRLVKSYLKNRKTVIKEGNGRQETNSTKAPRGQSLARTSGM</sequence>
<organism evidence="3 4">
    <name type="scientific">Nesidiocoris tenuis</name>
    <dbReference type="NCBI Taxonomy" id="355587"/>
    <lineage>
        <taxon>Eukaryota</taxon>
        <taxon>Metazoa</taxon>
        <taxon>Ecdysozoa</taxon>
        <taxon>Arthropoda</taxon>
        <taxon>Hexapoda</taxon>
        <taxon>Insecta</taxon>
        <taxon>Pterygota</taxon>
        <taxon>Neoptera</taxon>
        <taxon>Paraneoptera</taxon>
        <taxon>Hemiptera</taxon>
        <taxon>Heteroptera</taxon>
        <taxon>Panheteroptera</taxon>
        <taxon>Cimicomorpha</taxon>
        <taxon>Miridae</taxon>
        <taxon>Dicyphina</taxon>
        <taxon>Nesidiocoris</taxon>
    </lineage>
</organism>
<accession>A0ABN7A5L2</accession>
<keyword evidence="3" id="KW-0695">RNA-directed DNA polymerase</keyword>
<dbReference type="PANTHER" id="PTHR19446">
    <property type="entry name" value="REVERSE TRANSCRIPTASES"/>
    <property type="match status" value="1"/>
</dbReference>
<dbReference type="InterPro" id="IPR000477">
    <property type="entry name" value="RT_dom"/>
</dbReference>
<evidence type="ECO:0000313" key="3">
    <source>
        <dbReference type="EMBL" id="BES87399.1"/>
    </source>
</evidence>
<feature type="region of interest" description="Disordered" evidence="1">
    <location>
        <begin position="89"/>
        <end position="115"/>
    </location>
</feature>
<proteinExistence type="predicted"/>
<dbReference type="InterPro" id="IPR043502">
    <property type="entry name" value="DNA/RNA_pol_sf"/>
</dbReference>
<evidence type="ECO:0000313" key="4">
    <source>
        <dbReference type="Proteomes" id="UP001307889"/>
    </source>
</evidence>
<gene>
    <name evidence="3" type="ORF">NTJ_00205</name>
</gene>
<evidence type="ECO:0000259" key="2">
    <source>
        <dbReference type="Pfam" id="PF00078"/>
    </source>
</evidence>
<dbReference type="SUPFAM" id="SSF56672">
    <property type="entry name" value="DNA/RNA polymerases"/>
    <property type="match status" value="1"/>
</dbReference>
<keyword evidence="3" id="KW-0548">Nucleotidyltransferase</keyword>
<keyword evidence="3" id="KW-0808">Transferase</keyword>
<keyword evidence="4" id="KW-1185">Reference proteome</keyword>
<reference evidence="3 4" key="1">
    <citation type="submission" date="2023-09" db="EMBL/GenBank/DDBJ databases">
        <title>Nesidiocoris tenuis whole genome shotgun sequence.</title>
        <authorList>
            <person name="Shibata T."/>
            <person name="Shimoda M."/>
            <person name="Kobayashi T."/>
            <person name="Uehara T."/>
        </authorList>
    </citation>
    <scope>NUCLEOTIDE SEQUENCE [LARGE SCALE GENOMIC DNA]</scope>
    <source>
        <strain evidence="3 4">Japan</strain>
    </source>
</reference>
<dbReference type="GO" id="GO:0003964">
    <property type="term" value="F:RNA-directed DNA polymerase activity"/>
    <property type="evidence" value="ECO:0007669"/>
    <property type="project" value="UniProtKB-KW"/>
</dbReference>
<evidence type="ECO:0000256" key="1">
    <source>
        <dbReference type="SAM" id="MobiDB-lite"/>
    </source>
</evidence>